<evidence type="ECO:0008006" key="3">
    <source>
        <dbReference type="Google" id="ProtNLM"/>
    </source>
</evidence>
<dbReference type="Proteomes" id="UP000654075">
    <property type="component" value="Unassembled WGS sequence"/>
</dbReference>
<proteinExistence type="predicted"/>
<name>A0A813EDV6_POLGL</name>
<feature type="non-terminal residue" evidence="1">
    <location>
        <position position="1"/>
    </location>
</feature>
<evidence type="ECO:0000313" key="1">
    <source>
        <dbReference type="EMBL" id="CAE8598463.1"/>
    </source>
</evidence>
<protein>
    <recommendedName>
        <fullName evidence="3">RAP domain-containing protein</fullName>
    </recommendedName>
</protein>
<reference evidence="1" key="1">
    <citation type="submission" date="2021-02" db="EMBL/GenBank/DDBJ databases">
        <authorList>
            <person name="Dougan E. K."/>
            <person name="Rhodes N."/>
            <person name="Thang M."/>
            <person name="Chan C."/>
        </authorList>
    </citation>
    <scope>NUCLEOTIDE SEQUENCE</scope>
</reference>
<sequence length="392" mass="44448">AKELGAQRPTACLARSALGGVPAQLHRLPRSLRRTGFVSSQPQVPLARYYAVDAAAGSLSVPELSALLAELRADPPREEDEAQGTQQLARFEAAGSSLQRHLIDGELPSRLSLLRSLADLGTLPRRPYPTAKYLLVFLEEYVDTLETLRDGETITNRADELREVLLSYHRAGLAPDRLKLIYGHIEREFPNFEAAGALLPMPAAVRLCHTMLATGLSSPGAVLVLLRAATREELMHVADDSTELRLLKTIEMLIRLDFLHTQEQMPPDVNEYLSVIRSLRYYDRELRRETPLSYQMAFFLRKHGFPAKRMMLGPYPLKVCDPEERINFEPVEERSFRAGLVEEPTARKRRHLEAVGWRSIEVRADQWKELESYDTKAAFIRQMLKDQELLSL</sequence>
<evidence type="ECO:0000313" key="2">
    <source>
        <dbReference type="Proteomes" id="UP000654075"/>
    </source>
</evidence>
<organism evidence="1 2">
    <name type="scientific">Polarella glacialis</name>
    <name type="common">Dinoflagellate</name>
    <dbReference type="NCBI Taxonomy" id="89957"/>
    <lineage>
        <taxon>Eukaryota</taxon>
        <taxon>Sar</taxon>
        <taxon>Alveolata</taxon>
        <taxon>Dinophyceae</taxon>
        <taxon>Suessiales</taxon>
        <taxon>Suessiaceae</taxon>
        <taxon>Polarella</taxon>
    </lineage>
</organism>
<accession>A0A813EDV6</accession>
<dbReference type="OrthoDB" id="273181at2759"/>
<dbReference type="EMBL" id="CAJNNV010010295">
    <property type="protein sequence ID" value="CAE8598463.1"/>
    <property type="molecule type" value="Genomic_DNA"/>
</dbReference>
<gene>
    <name evidence="1" type="ORF">PGLA1383_LOCUS16870</name>
</gene>
<comment type="caution">
    <text evidence="1">The sequence shown here is derived from an EMBL/GenBank/DDBJ whole genome shotgun (WGS) entry which is preliminary data.</text>
</comment>
<dbReference type="AlphaFoldDB" id="A0A813EDV6"/>
<keyword evidence="2" id="KW-1185">Reference proteome</keyword>